<dbReference type="GO" id="GO:0034605">
    <property type="term" value="P:cellular response to heat"/>
    <property type="evidence" value="ECO:0007669"/>
    <property type="project" value="TreeGrafter"/>
</dbReference>
<dbReference type="Proteomes" id="UP001165667">
    <property type="component" value="Unassembled WGS sequence"/>
</dbReference>
<dbReference type="PROSITE" id="PS00871">
    <property type="entry name" value="CLPAB_2"/>
    <property type="match status" value="1"/>
</dbReference>
<dbReference type="GO" id="GO:0005524">
    <property type="term" value="F:ATP binding"/>
    <property type="evidence" value="ECO:0007669"/>
    <property type="project" value="UniProtKB-UniRule"/>
</dbReference>
<dbReference type="SUPFAM" id="SSF81923">
    <property type="entry name" value="Double Clp-N motif"/>
    <property type="match status" value="1"/>
</dbReference>
<dbReference type="InterPro" id="IPR004176">
    <property type="entry name" value="Clp_R_N"/>
</dbReference>
<evidence type="ECO:0000259" key="14">
    <source>
        <dbReference type="PROSITE" id="PS51903"/>
    </source>
</evidence>
<proteinExistence type="inferred from homology"/>
<dbReference type="GO" id="GO:0042026">
    <property type="term" value="P:protein refolding"/>
    <property type="evidence" value="ECO:0007669"/>
    <property type="project" value="UniProtKB-UniRule"/>
</dbReference>
<dbReference type="Gene3D" id="1.10.1780.10">
    <property type="entry name" value="Clp, N-terminal domain"/>
    <property type="match status" value="1"/>
</dbReference>
<comment type="subcellular location">
    <subcellularLocation>
        <location evidence="1 13">Cytoplasm</location>
    </subcellularLocation>
</comment>
<comment type="function">
    <text evidence="9">Part of a stress-induced multi-chaperone system, it is involved in the recovery of the cell from heat-induced damage, in cooperation with DnaK, DnaJ and GrpE. Acts before DnaK, in the processing of protein aggregates. Protein binding stimulates the ATPase activity; ATP hydrolysis unfolds the denatured protein aggregates, which probably helps expose new hydrophobic binding sites on the surface of ClpB-bound aggregates, contributing to the solubilization and refolding of denatured protein aggregates by DnaK.</text>
</comment>
<dbReference type="Gene3D" id="1.10.8.60">
    <property type="match status" value="1"/>
</dbReference>
<dbReference type="PRINTS" id="PR00300">
    <property type="entry name" value="CLPPROTEASEA"/>
</dbReference>
<name>A0AA41YXE0_9HYPH</name>
<evidence type="ECO:0000313" key="15">
    <source>
        <dbReference type="EMBL" id="MCW6508917.1"/>
    </source>
</evidence>
<dbReference type="Pfam" id="PF00004">
    <property type="entry name" value="AAA"/>
    <property type="match status" value="1"/>
</dbReference>
<dbReference type="InterPro" id="IPR001270">
    <property type="entry name" value="ClpA/B"/>
</dbReference>
<dbReference type="PROSITE" id="PS00870">
    <property type="entry name" value="CLPAB_1"/>
    <property type="match status" value="1"/>
</dbReference>
<evidence type="ECO:0000313" key="16">
    <source>
        <dbReference type="Proteomes" id="UP001165667"/>
    </source>
</evidence>
<evidence type="ECO:0000256" key="9">
    <source>
        <dbReference type="ARBA" id="ARBA00025613"/>
    </source>
</evidence>
<evidence type="ECO:0000256" key="3">
    <source>
        <dbReference type="ARBA" id="ARBA00017574"/>
    </source>
</evidence>
<dbReference type="CDD" id="cd19499">
    <property type="entry name" value="RecA-like_ClpB_Hsp104-like"/>
    <property type="match status" value="1"/>
</dbReference>
<evidence type="ECO:0000256" key="7">
    <source>
        <dbReference type="ARBA" id="ARBA00023054"/>
    </source>
</evidence>
<dbReference type="RefSeq" id="WP_282585279.1">
    <property type="nucleotide sequence ID" value="NZ_JAMOIM010000007.1"/>
</dbReference>
<dbReference type="InterPro" id="IPR028299">
    <property type="entry name" value="ClpA/B_CS2"/>
</dbReference>
<dbReference type="Pfam" id="PF07724">
    <property type="entry name" value="AAA_2"/>
    <property type="match status" value="1"/>
</dbReference>
<dbReference type="InterPro" id="IPR003959">
    <property type="entry name" value="ATPase_AAA_core"/>
</dbReference>
<evidence type="ECO:0000256" key="6">
    <source>
        <dbReference type="ARBA" id="ARBA00022840"/>
    </source>
</evidence>
<dbReference type="Gene3D" id="3.40.50.300">
    <property type="entry name" value="P-loop containing nucleotide triphosphate hydrolases"/>
    <property type="match status" value="3"/>
</dbReference>
<comment type="subunit">
    <text evidence="10">Homohexamer. The oligomerization is ATP-dependent.</text>
</comment>
<keyword evidence="6 12" id="KW-0067">ATP-binding</keyword>
<dbReference type="FunFam" id="3.40.50.300:FF:000025">
    <property type="entry name" value="ATP-dependent Clp protease subunit"/>
    <property type="match status" value="1"/>
</dbReference>
<evidence type="ECO:0000256" key="12">
    <source>
        <dbReference type="RuleBase" id="RU004432"/>
    </source>
</evidence>
<keyword evidence="5 12" id="KW-0547">Nucleotide-binding</keyword>
<keyword evidence="16" id="KW-1185">Reference proteome</keyword>
<dbReference type="InterPro" id="IPR018368">
    <property type="entry name" value="ClpA/B_CS1"/>
</dbReference>
<keyword evidence="7 13" id="KW-0175">Coiled coil</keyword>
<dbReference type="AlphaFoldDB" id="A0AA41YXE0"/>
<evidence type="ECO:0000256" key="11">
    <source>
        <dbReference type="PROSITE-ProRule" id="PRU01251"/>
    </source>
</evidence>
<keyword evidence="4 11" id="KW-0677">Repeat</keyword>
<dbReference type="InterPro" id="IPR050130">
    <property type="entry name" value="ClpA_ClpB"/>
</dbReference>
<evidence type="ECO:0000256" key="1">
    <source>
        <dbReference type="ARBA" id="ARBA00004496"/>
    </source>
</evidence>
<sequence length="875" mass="96311">MNPEKFTERARGFIQSAQTLALREGHQQFTPEHLLKVLLDDKEGLASGLIDRAGGRSRDALVATELALSKLPKVGGSGAGQVYLSPATARLFDQAEQIAEKSGDSFVTVERLLLALAMDKTTDAGRLLANAGVTPQVLNAAIEDLRKGRKADNASAENSYDALKKYARDLTEAARSGKLDPVIGRDEEIRRSIQVLSRRTKNNPVLIGEPGVGKTAIVEGLALRIVNGDVPESLNDKKVMALDMGSLIAGAKYRGEFEERLKGVLAEVTAAEGNIILFIDEMHTLVGAGKADGAMDASNLLKPALARGELHCIGATTLEEYRKHVEKDAALARRFQAVFVSEPTVEDTISILRGLKEKYELHHGVRIADSAIVAAATLSNRYIADRFLPDKAIDLIDEAASRLRMQVDSKPEELDELDRRIIQLKIEQEALKKETDQASRDRLLRLEGELDDLQEQSDALTVRWKAEKDKLGSATKIKEQLDAARNELVQAQRKGEYQRAGELTYGVIPDLERKLAEVEGASQDRLVDEAVTPDRVAQIVSRWTGVPVDKMLQGEKDKLLKMEDAIGKRVVGQPEAVHAVSTAVRRARAGLQDPNRPIGSFMFLGPTGVGKTELTKALASFLFDDETAMVRIDMSEYMEKHSVSRLIGAPPGYVGYDEGGALTEAVRRRPYQVVLFDEIEKAHPDVFNVLLQVLDDGRLTDGQGRTVDFRNVLIIMTSNLGSEFLALQKDGEDVEEVRDEVMGVVRSHFRPEFLNRVDEIILFHRLRREDMGAIVDIQLGRLDKLLADRKITLALDAKAREWLAEKGYDPAYGARPLKRVIQKAVQDPLAEQILSGSVHDGETITVTAGNARLLIGAADVEEPSTVVPMPKRMLN</sequence>
<dbReference type="EMBL" id="JAMOIM010000007">
    <property type="protein sequence ID" value="MCW6508917.1"/>
    <property type="molecule type" value="Genomic_DNA"/>
</dbReference>
<keyword evidence="13" id="KW-0963">Cytoplasm</keyword>
<dbReference type="FunFam" id="3.40.50.300:FF:000120">
    <property type="entry name" value="ATP-dependent chaperone ClpB"/>
    <property type="match status" value="1"/>
</dbReference>
<comment type="caution">
    <text evidence="15">The sequence shown here is derived from an EMBL/GenBank/DDBJ whole genome shotgun (WGS) entry which is preliminary data.</text>
</comment>
<evidence type="ECO:0000256" key="4">
    <source>
        <dbReference type="ARBA" id="ARBA00022737"/>
    </source>
</evidence>
<dbReference type="SMART" id="SM00382">
    <property type="entry name" value="AAA"/>
    <property type="match status" value="2"/>
</dbReference>
<dbReference type="InterPro" id="IPR041546">
    <property type="entry name" value="ClpA/ClpB_AAA_lid"/>
</dbReference>
<dbReference type="GO" id="GO:0016887">
    <property type="term" value="F:ATP hydrolysis activity"/>
    <property type="evidence" value="ECO:0007669"/>
    <property type="project" value="InterPro"/>
</dbReference>
<dbReference type="InterPro" id="IPR019489">
    <property type="entry name" value="Clp_ATPase_C"/>
</dbReference>
<feature type="domain" description="Clp R" evidence="14">
    <location>
        <begin position="3"/>
        <end position="148"/>
    </location>
</feature>
<dbReference type="PROSITE" id="PS51903">
    <property type="entry name" value="CLP_R"/>
    <property type="match status" value="1"/>
</dbReference>
<comment type="similarity">
    <text evidence="2 12">Belongs to the ClpA/ClpB family.</text>
</comment>
<dbReference type="GO" id="GO:0005737">
    <property type="term" value="C:cytoplasm"/>
    <property type="evidence" value="ECO:0007669"/>
    <property type="project" value="UniProtKB-SubCell"/>
</dbReference>
<dbReference type="FunFam" id="3.40.50.300:FF:000010">
    <property type="entry name" value="Chaperone clpB 1, putative"/>
    <property type="match status" value="1"/>
</dbReference>
<reference evidence="15" key="1">
    <citation type="submission" date="2022-05" db="EMBL/GenBank/DDBJ databases">
        <authorList>
            <person name="Pankratov T."/>
        </authorList>
    </citation>
    <scope>NUCLEOTIDE SEQUENCE</scope>
    <source>
        <strain evidence="15">BP6-180914</strain>
    </source>
</reference>
<dbReference type="NCBIfam" id="TIGR03346">
    <property type="entry name" value="chaperone_ClpB"/>
    <property type="match status" value="1"/>
</dbReference>
<dbReference type="Pfam" id="PF17871">
    <property type="entry name" value="AAA_lid_9"/>
    <property type="match status" value="1"/>
</dbReference>
<dbReference type="CDD" id="cd00009">
    <property type="entry name" value="AAA"/>
    <property type="match status" value="1"/>
</dbReference>
<dbReference type="InterPro" id="IPR017730">
    <property type="entry name" value="Chaperonin_ClpB"/>
</dbReference>
<dbReference type="InterPro" id="IPR027417">
    <property type="entry name" value="P-loop_NTPase"/>
</dbReference>
<evidence type="ECO:0000256" key="5">
    <source>
        <dbReference type="ARBA" id="ARBA00022741"/>
    </source>
</evidence>
<dbReference type="InterPro" id="IPR036628">
    <property type="entry name" value="Clp_N_dom_sf"/>
</dbReference>
<keyword evidence="8 12" id="KW-0143">Chaperone</keyword>
<dbReference type="SMART" id="SM01086">
    <property type="entry name" value="ClpB_D2-small"/>
    <property type="match status" value="1"/>
</dbReference>
<dbReference type="FunFam" id="1.10.8.60:FF:000017">
    <property type="entry name" value="ATP-dependent chaperone ClpB"/>
    <property type="match status" value="1"/>
</dbReference>
<dbReference type="Pfam" id="PF10431">
    <property type="entry name" value="ClpB_D2-small"/>
    <property type="match status" value="1"/>
</dbReference>
<feature type="coiled-coil region" evidence="13">
    <location>
        <begin position="414"/>
        <end position="494"/>
    </location>
</feature>
<gene>
    <name evidence="13 15" type="primary">clpB</name>
    <name evidence="15" type="ORF">M8523_12890</name>
</gene>
<dbReference type="PANTHER" id="PTHR11638">
    <property type="entry name" value="ATP-DEPENDENT CLP PROTEASE"/>
    <property type="match status" value="1"/>
</dbReference>
<dbReference type="Pfam" id="PF02861">
    <property type="entry name" value="Clp_N"/>
    <property type="match status" value="1"/>
</dbReference>
<evidence type="ECO:0000256" key="8">
    <source>
        <dbReference type="ARBA" id="ARBA00023186"/>
    </source>
</evidence>
<evidence type="ECO:0000256" key="13">
    <source>
        <dbReference type="RuleBase" id="RU362034"/>
    </source>
</evidence>
<accession>A0AA41YXE0</accession>
<comment type="subunit">
    <text evidence="13">Homohexamer; The oligomerization is ATP-dependent.</text>
</comment>
<protein>
    <recommendedName>
        <fullName evidence="3 13">Chaperone protein ClpB</fullName>
    </recommendedName>
</protein>
<organism evidence="15 16">
    <name type="scientific">Lichenifustis flavocetrariae</name>
    <dbReference type="NCBI Taxonomy" id="2949735"/>
    <lineage>
        <taxon>Bacteria</taxon>
        <taxon>Pseudomonadati</taxon>
        <taxon>Pseudomonadota</taxon>
        <taxon>Alphaproteobacteria</taxon>
        <taxon>Hyphomicrobiales</taxon>
        <taxon>Lichenihabitantaceae</taxon>
        <taxon>Lichenifustis</taxon>
    </lineage>
</organism>
<dbReference type="InterPro" id="IPR003593">
    <property type="entry name" value="AAA+_ATPase"/>
</dbReference>
<evidence type="ECO:0000256" key="2">
    <source>
        <dbReference type="ARBA" id="ARBA00008675"/>
    </source>
</evidence>
<evidence type="ECO:0000256" key="10">
    <source>
        <dbReference type="ARBA" id="ARBA00026057"/>
    </source>
</evidence>
<keyword evidence="13" id="KW-0346">Stress response</keyword>
<dbReference type="PANTHER" id="PTHR11638:SF18">
    <property type="entry name" value="HEAT SHOCK PROTEIN 104"/>
    <property type="match status" value="1"/>
</dbReference>
<dbReference type="SUPFAM" id="SSF52540">
    <property type="entry name" value="P-loop containing nucleoside triphosphate hydrolases"/>
    <property type="match status" value="2"/>
</dbReference>